<dbReference type="AlphaFoldDB" id="A0A9P5HG69"/>
<dbReference type="PANTHER" id="PTHR43355">
    <property type="entry name" value="FLAVIN REDUCTASE (NADPH)"/>
    <property type="match status" value="1"/>
</dbReference>
<dbReference type="InterPro" id="IPR001509">
    <property type="entry name" value="Epimerase_deHydtase"/>
</dbReference>
<evidence type="ECO:0000313" key="4">
    <source>
        <dbReference type="Proteomes" id="UP000722485"/>
    </source>
</evidence>
<protein>
    <recommendedName>
        <fullName evidence="2">NAD-dependent epimerase/dehydratase domain-containing protein</fullName>
    </recommendedName>
</protein>
<reference evidence="3" key="1">
    <citation type="submission" date="2020-03" db="EMBL/GenBank/DDBJ databases">
        <title>Draft Genome Sequence of Cylindrodendrum hubeiense.</title>
        <authorList>
            <person name="Buettner E."/>
            <person name="Kellner H."/>
        </authorList>
    </citation>
    <scope>NUCLEOTIDE SEQUENCE</scope>
    <source>
        <strain evidence="3">IHI 201604</strain>
    </source>
</reference>
<name>A0A9P5HG69_9HYPO</name>
<organism evidence="3 4">
    <name type="scientific">Cylindrodendrum hubeiense</name>
    <dbReference type="NCBI Taxonomy" id="595255"/>
    <lineage>
        <taxon>Eukaryota</taxon>
        <taxon>Fungi</taxon>
        <taxon>Dikarya</taxon>
        <taxon>Ascomycota</taxon>
        <taxon>Pezizomycotina</taxon>
        <taxon>Sordariomycetes</taxon>
        <taxon>Hypocreomycetidae</taxon>
        <taxon>Hypocreales</taxon>
        <taxon>Nectriaceae</taxon>
        <taxon>Cylindrodendrum</taxon>
    </lineage>
</organism>
<dbReference type="GO" id="GO:0016646">
    <property type="term" value="F:oxidoreductase activity, acting on the CH-NH group of donors, NAD or NADP as acceptor"/>
    <property type="evidence" value="ECO:0007669"/>
    <property type="project" value="TreeGrafter"/>
</dbReference>
<gene>
    <name evidence="3" type="ORF">G7Z17_g3757</name>
</gene>
<dbReference type="Pfam" id="PF01370">
    <property type="entry name" value="Epimerase"/>
    <property type="match status" value="1"/>
</dbReference>
<evidence type="ECO:0000313" key="3">
    <source>
        <dbReference type="EMBL" id="KAF7553249.1"/>
    </source>
</evidence>
<keyword evidence="4" id="KW-1185">Reference proteome</keyword>
<dbReference type="InterPro" id="IPR051606">
    <property type="entry name" value="Polyketide_Oxido-like"/>
</dbReference>
<dbReference type="InterPro" id="IPR036291">
    <property type="entry name" value="NAD(P)-bd_dom_sf"/>
</dbReference>
<comment type="caution">
    <text evidence="3">The sequence shown here is derived from an EMBL/GenBank/DDBJ whole genome shotgun (WGS) entry which is preliminary data.</text>
</comment>
<dbReference type="PANTHER" id="PTHR43355:SF2">
    <property type="entry name" value="FLAVIN REDUCTASE (NADPH)"/>
    <property type="match status" value="1"/>
</dbReference>
<comment type="similarity">
    <text evidence="1">Belongs to the avfA family.</text>
</comment>
<dbReference type="EMBL" id="JAANBB010000048">
    <property type="protein sequence ID" value="KAF7553249.1"/>
    <property type="molecule type" value="Genomic_DNA"/>
</dbReference>
<dbReference type="SUPFAM" id="SSF51735">
    <property type="entry name" value="NAD(P)-binding Rossmann-fold domains"/>
    <property type="match status" value="1"/>
</dbReference>
<evidence type="ECO:0000256" key="1">
    <source>
        <dbReference type="ARBA" id="ARBA00038376"/>
    </source>
</evidence>
<evidence type="ECO:0000259" key="2">
    <source>
        <dbReference type="Pfam" id="PF01370"/>
    </source>
</evidence>
<dbReference type="Gene3D" id="3.40.50.720">
    <property type="entry name" value="NAD(P)-binding Rossmann-like Domain"/>
    <property type="match status" value="2"/>
</dbReference>
<accession>A0A9P5HG69</accession>
<dbReference type="OrthoDB" id="10250730at2759"/>
<sequence length="295" mass="32414">MGLRTGIIGPAGFGGSHLCVELINRGHSIRGISRRPEKLGTHNAYTPYPIDIENCSLEQLIEAFKDLDVLVNEYGPHTGGENALQYQSKVAYFVMVGGCGSLNMPGNPLQTCSESPDWWLAYRRGIADSHAHVSYMEERLGSMGSSLRLYRDARAKLREGKADDNALKIIGDYEQAVLKNDKALTFVTACRTSFMFFNGNTSFPWTFISPPALYRSGKRTGKYETIFDELPLKPPSGSNDPGNLDGRLHGITAADLAIAIADEVETRAKVGRHWSAYSDMSDDTPMTSLQVPTSQ</sequence>
<dbReference type="Proteomes" id="UP000722485">
    <property type="component" value="Unassembled WGS sequence"/>
</dbReference>
<proteinExistence type="inferred from homology"/>
<feature type="domain" description="NAD-dependent epimerase/dehydratase" evidence="2">
    <location>
        <begin position="7"/>
        <end position="75"/>
    </location>
</feature>